<proteinExistence type="predicted"/>
<comment type="caution">
    <text evidence="3">The sequence shown here is derived from an EMBL/GenBank/DDBJ whole genome shotgun (WGS) entry which is preliminary data.</text>
</comment>
<feature type="domain" description="NTF2" evidence="2">
    <location>
        <begin position="20"/>
        <end position="203"/>
    </location>
</feature>
<dbReference type="STRING" id="77020.A0A0M8MTI8"/>
<evidence type="ECO:0000259" key="2">
    <source>
        <dbReference type="PROSITE" id="PS50177"/>
    </source>
</evidence>
<organism evidence="3 4">
    <name type="scientific">Malassezia pachydermatis</name>
    <dbReference type="NCBI Taxonomy" id="77020"/>
    <lineage>
        <taxon>Eukaryota</taxon>
        <taxon>Fungi</taxon>
        <taxon>Dikarya</taxon>
        <taxon>Basidiomycota</taxon>
        <taxon>Ustilaginomycotina</taxon>
        <taxon>Malasseziomycetes</taxon>
        <taxon>Malasseziales</taxon>
        <taxon>Malasseziaceae</taxon>
        <taxon>Malassezia</taxon>
    </lineage>
</organism>
<dbReference type="InterPro" id="IPR032710">
    <property type="entry name" value="NTF2-like_dom_sf"/>
</dbReference>
<dbReference type="PROSITE" id="PS50177">
    <property type="entry name" value="NTF2_DOMAIN"/>
    <property type="match status" value="1"/>
</dbReference>
<keyword evidence="4" id="KW-1185">Reference proteome</keyword>
<evidence type="ECO:0000313" key="3">
    <source>
        <dbReference type="EMBL" id="KOS16447.1"/>
    </source>
</evidence>
<feature type="region of interest" description="Disordered" evidence="1">
    <location>
        <begin position="114"/>
        <end position="139"/>
    </location>
</feature>
<dbReference type="Proteomes" id="UP000037751">
    <property type="component" value="Unassembled WGS sequence"/>
</dbReference>
<feature type="compositionally biased region" description="Low complexity" evidence="1">
    <location>
        <begin position="123"/>
        <end position="132"/>
    </location>
</feature>
<dbReference type="InterPro" id="IPR002075">
    <property type="entry name" value="NTF2_dom"/>
</dbReference>
<dbReference type="InterPro" id="IPR018222">
    <property type="entry name" value="Nuclear_transport_factor_2_euk"/>
</dbReference>
<sequence>MSGERQMSTPAWLMDFTSNAAETFVTAYYAASDSPQRAQLLPSLYLPNSSISWNGNPISGTAHYAQWLDAQPGSQHEIQSFDCHPLGPYNAHEQNEAPSLLLTVSGTVAHYTPESLLTKPGNAPKSASATGSSKKKFDADAPLESHPRVFSQTFVLINGAGTNTEGGVPFVWTPPKSTKNKNQPQTDARTVAKYFVQADSFRFVG</sequence>
<reference evidence="3 4" key="1">
    <citation type="submission" date="2015-07" db="EMBL/GenBank/DDBJ databases">
        <title>Draft Genome Sequence of Malassezia furfur CBS1878 and Malassezia pachydermatis CBS1879.</title>
        <authorList>
            <person name="Triana S."/>
            <person name="Ohm R."/>
            <person name="Gonzalez A."/>
            <person name="DeCock H."/>
            <person name="Restrepo S."/>
            <person name="Celis A."/>
        </authorList>
    </citation>
    <scope>NUCLEOTIDE SEQUENCE [LARGE SCALE GENOMIC DNA]</scope>
    <source>
        <strain evidence="3 4">CBS 1879</strain>
    </source>
</reference>
<dbReference type="SUPFAM" id="SSF54427">
    <property type="entry name" value="NTF2-like"/>
    <property type="match status" value="1"/>
</dbReference>
<dbReference type="GeneID" id="28729343"/>
<dbReference type="RefSeq" id="XP_017994079.1">
    <property type="nucleotide sequence ID" value="XM_018137467.1"/>
</dbReference>
<dbReference type="EMBL" id="LGAV01000001">
    <property type="protein sequence ID" value="KOS16447.1"/>
    <property type="molecule type" value="Genomic_DNA"/>
</dbReference>
<accession>A0A0M8MTI8</accession>
<dbReference type="Pfam" id="PF02136">
    <property type="entry name" value="NTF2"/>
    <property type="match status" value="1"/>
</dbReference>
<dbReference type="Gene3D" id="3.10.450.50">
    <property type="match status" value="1"/>
</dbReference>
<dbReference type="GO" id="GO:0006913">
    <property type="term" value="P:nucleocytoplasmic transport"/>
    <property type="evidence" value="ECO:0007669"/>
    <property type="project" value="InterPro"/>
</dbReference>
<dbReference type="VEuPathDB" id="FungiDB:Malapachy_2985"/>
<evidence type="ECO:0000256" key="1">
    <source>
        <dbReference type="SAM" id="MobiDB-lite"/>
    </source>
</evidence>
<evidence type="ECO:0000313" key="4">
    <source>
        <dbReference type="Proteomes" id="UP000037751"/>
    </source>
</evidence>
<name>A0A0M8MTI8_9BASI</name>
<dbReference type="InterPro" id="IPR045875">
    <property type="entry name" value="NTF2"/>
</dbReference>
<dbReference type="PANTHER" id="PTHR12612">
    <property type="entry name" value="NUCLEAR TRANSPORT FACTOR 2"/>
    <property type="match status" value="1"/>
</dbReference>
<protein>
    <submittedName>
        <fullName evidence="3">Ntf2-like protein</fullName>
    </submittedName>
</protein>
<gene>
    <name evidence="3" type="ORF">Malapachy_2985</name>
</gene>
<dbReference type="AlphaFoldDB" id="A0A0M8MTI8"/>
<dbReference type="OrthoDB" id="25408at2759"/>